<evidence type="ECO:0000313" key="3">
    <source>
        <dbReference type="Proteomes" id="UP000218231"/>
    </source>
</evidence>
<gene>
    <name evidence="2" type="ORF">WR25_02930</name>
</gene>
<accession>A0A2A2JGF4</accession>
<protein>
    <submittedName>
        <fullName evidence="2">Uncharacterized protein</fullName>
    </submittedName>
</protein>
<proteinExistence type="predicted"/>
<dbReference type="OrthoDB" id="1937949at2759"/>
<keyword evidence="3" id="KW-1185">Reference proteome</keyword>
<feature type="region of interest" description="Disordered" evidence="1">
    <location>
        <begin position="190"/>
        <end position="219"/>
    </location>
</feature>
<dbReference type="AlphaFoldDB" id="A0A2A2JGF4"/>
<dbReference type="EMBL" id="LIAE01010454">
    <property type="protein sequence ID" value="PAV60737.1"/>
    <property type="molecule type" value="Genomic_DNA"/>
</dbReference>
<evidence type="ECO:0000256" key="1">
    <source>
        <dbReference type="SAM" id="MobiDB-lite"/>
    </source>
</evidence>
<evidence type="ECO:0000313" key="2">
    <source>
        <dbReference type="EMBL" id="PAV60737.1"/>
    </source>
</evidence>
<organism evidence="2 3">
    <name type="scientific">Diploscapter pachys</name>
    <dbReference type="NCBI Taxonomy" id="2018661"/>
    <lineage>
        <taxon>Eukaryota</taxon>
        <taxon>Metazoa</taxon>
        <taxon>Ecdysozoa</taxon>
        <taxon>Nematoda</taxon>
        <taxon>Chromadorea</taxon>
        <taxon>Rhabditida</taxon>
        <taxon>Rhabditina</taxon>
        <taxon>Rhabditomorpha</taxon>
        <taxon>Rhabditoidea</taxon>
        <taxon>Rhabditidae</taxon>
        <taxon>Diploscapter</taxon>
    </lineage>
</organism>
<comment type="caution">
    <text evidence="2">The sequence shown here is derived from an EMBL/GenBank/DDBJ whole genome shotgun (WGS) entry which is preliminary data.</text>
</comment>
<sequence>MDDGWAGLVVLLLGDPHLLEGGQRGEDGSSDPDGVLALRGSDDLDLHGAERRANYFPFYFSRISNLGARAVISFCMRSAIPGYMVVPPDRTVLAYRSLRISMSHFMIELYLEESFGATEALVSDGDDLTVREFIGLLERGRGGGGGHLLFEVEGDVAELLLDVTDDFTLSGGGERVTTLGEDLHQVVSQVTSSEIETQDGVGESITLEEEDEKKLSDRS</sequence>
<dbReference type="Proteomes" id="UP000218231">
    <property type="component" value="Unassembled WGS sequence"/>
</dbReference>
<reference evidence="2 3" key="1">
    <citation type="journal article" date="2017" name="Curr. Biol.">
        <title>Genome architecture and evolution of a unichromosomal asexual nematode.</title>
        <authorList>
            <person name="Fradin H."/>
            <person name="Zegar C."/>
            <person name="Gutwein M."/>
            <person name="Lucas J."/>
            <person name="Kovtun M."/>
            <person name="Corcoran D."/>
            <person name="Baugh L.R."/>
            <person name="Kiontke K."/>
            <person name="Gunsalus K."/>
            <person name="Fitch D.H."/>
            <person name="Piano F."/>
        </authorList>
    </citation>
    <scope>NUCLEOTIDE SEQUENCE [LARGE SCALE GENOMIC DNA]</scope>
    <source>
        <strain evidence="2">PF1309</strain>
    </source>
</reference>
<name>A0A2A2JGF4_9BILA</name>